<dbReference type="Proteomes" id="UP000078046">
    <property type="component" value="Unassembled WGS sequence"/>
</dbReference>
<keyword evidence="11" id="KW-1185">Reference proteome</keyword>
<dbReference type="GO" id="GO:0000981">
    <property type="term" value="F:DNA-binding transcription factor activity, RNA polymerase II-specific"/>
    <property type="evidence" value="ECO:0007669"/>
    <property type="project" value="InterPro"/>
</dbReference>
<comment type="similarity">
    <text evidence="2">Belongs to the engrailed homeobox family.</text>
</comment>
<evidence type="ECO:0000256" key="4">
    <source>
        <dbReference type="ARBA" id="ARBA00023155"/>
    </source>
</evidence>
<feature type="region of interest" description="Disordered" evidence="8">
    <location>
        <begin position="171"/>
        <end position="190"/>
    </location>
</feature>
<dbReference type="InterPro" id="IPR050720">
    <property type="entry name" value="Engrailed_Homeobox_TFs"/>
</dbReference>
<evidence type="ECO:0000313" key="11">
    <source>
        <dbReference type="Proteomes" id="UP000078046"/>
    </source>
</evidence>
<dbReference type="Gene3D" id="1.10.10.60">
    <property type="entry name" value="Homeodomain-like"/>
    <property type="match status" value="1"/>
</dbReference>
<dbReference type="InterPro" id="IPR009057">
    <property type="entry name" value="Homeodomain-like_sf"/>
</dbReference>
<dbReference type="InterPro" id="IPR020479">
    <property type="entry name" value="HD_metazoa"/>
</dbReference>
<accession>A0A177B772</accession>
<organism evidence="10 11">
    <name type="scientific">Intoshia linei</name>
    <dbReference type="NCBI Taxonomy" id="1819745"/>
    <lineage>
        <taxon>Eukaryota</taxon>
        <taxon>Metazoa</taxon>
        <taxon>Spiralia</taxon>
        <taxon>Lophotrochozoa</taxon>
        <taxon>Mesozoa</taxon>
        <taxon>Orthonectida</taxon>
        <taxon>Rhopaluridae</taxon>
        <taxon>Intoshia</taxon>
    </lineage>
</organism>
<evidence type="ECO:0000256" key="3">
    <source>
        <dbReference type="ARBA" id="ARBA00023125"/>
    </source>
</evidence>
<dbReference type="CDD" id="cd00086">
    <property type="entry name" value="homeodomain"/>
    <property type="match status" value="1"/>
</dbReference>
<keyword evidence="5 6" id="KW-0539">Nucleus</keyword>
<evidence type="ECO:0000259" key="9">
    <source>
        <dbReference type="PROSITE" id="PS50071"/>
    </source>
</evidence>
<evidence type="ECO:0000256" key="2">
    <source>
        <dbReference type="ARBA" id="ARBA00010896"/>
    </source>
</evidence>
<dbReference type="GO" id="GO:0005634">
    <property type="term" value="C:nucleus"/>
    <property type="evidence" value="ECO:0007669"/>
    <property type="project" value="UniProtKB-SubCell"/>
</dbReference>
<feature type="DNA-binding region" description="Homeobox" evidence="6">
    <location>
        <begin position="187"/>
        <end position="246"/>
    </location>
</feature>
<feature type="region of interest" description="Disordered" evidence="8">
    <location>
        <begin position="98"/>
        <end position="121"/>
    </location>
</feature>
<evidence type="ECO:0000256" key="8">
    <source>
        <dbReference type="SAM" id="MobiDB-lite"/>
    </source>
</evidence>
<dbReference type="OrthoDB" id="6159439at2759"/>
<feature type="domain" description="Homeobox" evidence="9">
    <location>
        <begin position="185"/>
        <end position="245"/>
    </location>
</feature>
<dbReference type="AlphaFoldDB" id="A0A177B772"/>
<evidence type="ECO:0000256" key="6">
    <source>
        <dbReference type="PROSITE-ProRule" id="PRU00108"/>
    </source>
</evidence>
<evidence type="ECO:0000313" key="10">
    <source>
        <dbReference type="EMBL" id="OAF69542.1"/>
    </source>
</evidence>
<dbReference type="SMART" id="SM00389">
    <property type="entry name" value="HOX"/>
    <property type="match status" value="1"/>
</dbReference>
<dbReference type="PRINTS" id="PR00024">
    <property type="entry name" value="HOMEOBOX"/>
</dbReference>
<reference evidence="10 11" key="1">
    <citation type="submission" date="2016-04" db="EMBL/GenBank/DDBJ databases">
        <title>The genome of Intoshia linei affirms orthonectids as highly simplified spiralians.</title>
        <authorList>
            <person name="Mikhailov K.V."/>
            <person name="Slusarev G.S."/>
            <person name="Nikitin M.A."/>
            <person name="Logacheva M.D."/>
            <person name="Penin A."/>
            <person name="Aleoshin V."/>
            <person name="Panchin Y.V."/>
        </authorList>
    </citation>
    <scope>NUCLEOTIDE SEQUENCE [LARGE SCALE GENOMIC DNA]</scope>
    <source>
        <strain evidence="10">Intl2013</strain>
        <tissue evidence="10">Whole animal</tissue>
    </source>
</reference>
<dbReference type="InterPro" id="IPR017970">
    <property type="entry name" value="Homeobox_CS"/>
</dbReference>
<dbReference type="PANTHER" id="PTHR24341">
    <property type="entry name" value="HOMEOBOX PROTEIN ENGRAILED"/>
    <property type="match status" value="1"/>
</dbReference>
<comment type="subcellular location">
    <subcellularLocation>
        <location evidence="1 6 7">Nucleus</location>
    </subcellularLocation>
</comment>
<name>A0A177B772_9BILA</name>
<evidence type="ECO:0000256" key="7">
    <source>
        <dbReference type="RuleBase" id="RU000682"/>
    </source>
</evidence>
<dbReference type="PROSITE" id="PS50071">
    <property type="entry name" value="HOMEOBOX_2"/>
    <property type="match status" value="1"/>
</dbReference>
<feature type="compositionally biased region" description="Basic residues" evidence="8">
    <location>
        <begin position="172"/>
        <end position="182"/>
    </location>
</feature>
<sequence>MNLTRQSFCKTDKGKNFLIEDILSESFGQNKKISPSVNLLHLYNSYLKYLTQNKENISKYLHSKTNDSKPLNLANHFPNLSNIFSKFNYNEYECDFDGDGDNQYENSNDNDNDDNHNDGQITNQCTQKKMMKMEFSPDDPEKSESNKEDQSKVWPAWVYCTRYSDRPCSGSRNRKIKGNRIRNRQESKRSRTAFTDTQLYMLKNEFEISKYLSEYRRRKLSKELNLKESQIKVWFQNKRAKIKKNSKENETLDDEDGQNY</sequence>
<evidence type="ECO:0000256" key="5">
    <source>
        <dbReference type="ARBA" id="ARBA00023242"/>
    </source>
</evidence>
<gene>
    <name evidence="10" type="ORF">A3Q56_02717</name>
</gene>
<evidence type="ECO:0000256" key="1">
    <source>
        <dbReference type="ARBA" id="ARBA00004123"/>
    </source>
</evidence>
<dbReference type="EMBL" id="LWCA01000265">
    <property type="protein sequence ID" value="OAF69542.1"/>
    <property type="molecule type" value="Genomic_DNA"/>
</dbReference>
<proteinExistence type="inferred from homology"/>
<dbReference type="Pfam" id="PF00046">
    <property type="entry name" value="Homeodomain"/>
    <property type="match status" value="1"/>
</dbReference>
<comment type="caution">
    <text evidence="10">The sequence shown here is derived from an EMBL/GenBank/DDBJ whole genome shotgun (WGS) entry which is preliminary data.</text>
</comment>
<dbReference type="InterPro" id="IPR001356">
    <property type="entry name" value="HD"/>
</dbReference>
<dbReference type="GO" id="GO:0000978">
    <property type="term" value="F:RNA polymerase II cis-regulatory region sequence-specific DNA binding"/>
    <property type="evidence" value="ECO:0007669"/>
    <property type="project" value="TreeGrafter"/>
</dbReference>
<keyword evidence="3 6" id="KW-0238">DNA-binding</keyword>
<dbReference type="SUPFAM" id="SSF46689">
    <property type="entry name" value="Homeodomain-like"/>
    <property type="match status" value="1"/>
</dbReference>
<dbReference type="PANTHER" id="PTHR24341:SF6">
    <property type="entry name" value="HOMEOBOX PROTEIN INVECTED"/>
    <property type="match status" value="1"/>
</dbReference>
<dbReference type="GO" id="GO:0030182">
    <property type="term" value="P:neuron differentiation"/>
    <property type="evidence" value="ECO:0007669"/>
    <property type="project" value="TreeGrafter"/>
</dbReference>
<feature type="compositionally biased region" description="Acidic residues" evidence="8">
    <location>
        <begin position="98"/>
        <end position="112"/>
    </location>
</feature>
<keyword evidence="4 6" id="KW-0371">Homeobox</keyword>
<dbReference type="PROSITE" id="PS00027">
    <property type="entry name" value="HOMEOBOX_1"/>
    <property type="match status" value="1"/>
</dbReference>
<protein>
    <recommendedName>
        <fullName evidence="9">Homeobox domain-containing protein</fullName>
    </recommendedName>
</protein>